<dbReference type="Proteomes" id="UP000294850">
    <property type="component" value="Unassembled WGS sequence"/>
</dbReference>
<evidence type="ECO:0000259" key="3">
    <source>
        <dbReference type="Pfam" id="PF00817"/>
    </source>
</evidence>
<dbReference type="PANTHER" id="PTHR35369">
    <property type="entry name" value="BLR3025 PROTEIN-RELATED"/>
    <property type="match status" value="1"/>
</dbReference>
<dbReference type="Gene3D" id="3.40.1170.60">
    <property type="match status" value="1"/>
</dbReference>
<dbReference type="PANTHER" id="PTHR35369:SF2">
    <property type="entry name" value="BLR3025 PROTEIN"/>
    <property type="match status" value="1"/>
</dbReference>
<comment type="caution">
    <text evidence="4">The sequence shown here is derived from an EMBL/GenBank/DDBJ whole genome shotgun (WGS) entry which is preliminary data.</text>
</comment>
<comment type="similarity">
    <text evidence="1">Belongs to the DNA polymerase type-Y family.</text>
</comment>
<sequence length="498" mass="56434">MKRYVSIWFRHLITDRWVIRHPDLKDTAFVLAAPKAGRMVITAASADAEKQGILSGMVVADARAVEPNLQVFEDKPGLAARLLSALAEWCLRYTPIVAVDCDSGLILDITGCAHLWGSERAYMKDITARLRGSGYDVRAAVADTIGAAWAVCHYGRITPLIEPCKQSQAIAPLPPAALRLDAGILERMNKLGFYQIGSFISMPRSILRRRFGQQLLSRLDQALGQLTENILPVCPVEPYQERLPCLEPIRTAPAIEMALSKLLEVLCSRLLKESKGIRKVLFKAFRMDGGVQQIEIGTNSASCNQQHLFRLFQLKVSSLRPDLGFELFILEAPVVEDVEQTQETLWNISGSNDQAEIAELLDRLTGRGGMDIVHRYLPDEHYWPERSIKTATSLLDKPQTKWRTDRPRPVSLLPQPELIQVSAPVPDYPPMLFRYKGQVHKIKKADGPERIEQEWWIQDGLQRDYYCVEDENGARYWIFRLGHYGTNQPEWFIHGFFC</sequence>
<gene>
    <name evidence="4" type="ORF">E0F88_00595</name>
</gene>
<proteinExistence type="inferred from homology"/>
<dbReference type="InterPro" id="IPR043502">
    <property type="entry name" value="DNA/RNA_pol_sf"/>
</dbReference>
<dbReference type="AlphaFoldDB" id="A0A4R5DZF6"/>
<dbReference type="InterPro" id="IPR050356">
    <property type="entry name" value="SulA_CellDiv_inhibitor"/>
</dbReference>
<evidence type="ECO:0000256" key="2">
    <source>
        <dbReference type="ARBA" id="ARBA00022763"/>
    </source>
</evidence>
<organism evidence="4 5">
    <name type="scientific">Dyadobacter psychrotolerans</name>
    <dbReference type="NCBI Taxonomy" id="2541721"/>
    <lineage>
        <taxon>Bacteria</taxon>
        <taxon>Pseudomonadati</taxon>
        <taxon>Bacteroidota</taxon>
        <taxon>Cytophagia</taxon>
        <taxon>Cytophagales</taxon>
        <taxon>Spirosomataceae</taxon>
        <taxon>Dyadobacter</taxon>
    </lineage>
</organism>
<keyword evidence="2" id="KW-0227">DNA damage</keyword>
<dbReference type="OrthoDB" id="625722at2"/>
<evidence type="ECO:0000256" key="1">
    <source>
        <dbReference type="ARBA" id="ARBA00010945"/>
    </source>
</evidence>
<dbReference type="InterPro" id="IPR043128">
    <property type="entry name" value="Rev_trsase/Diguanyl_cyclase"/>
</dbReference>
<keyword evidence="5" id="KW-1185">Reference proteome</keyword>
<name>A0A4R5DZF6_9BACT</name>
<protein>
    <submittedName>
        <fullName evidence="4">DNA polymerase Y family protein</fullName>
    </submittedName>
</protein>
<dbReference type="SUPFAM" id="SSF56672">
    <property type="entry name" value="DNA/RNA polymerases"/>
    <property type="match status" value="1"/>
</dbReference>
<evidence type="ECO:0000313" key="5">
    <source>
        <dbReference type="Proteomes" id="UP000294850"/>
    </source>
</evidence>
<dbReference type="EMBL" id="SMFL01000001">
    <property type="protein sequence ID" value="TDE18084.1"/>
    <property type="molecule type" value="Genomic_DNA"/>
</dbReference>
<evidence type="ECO:0000313" key="4">
    <source>
        <dbReference type="EMBL" id="TDE18084.1"/>
    </source>
</evidence>
<reference evidence="4 5" key="1">
    <citation type="submission" date="2019-03" db="EMBL/GenBank/DDBJ databases">
        <title>Dyadobacter AR-3-6 sp. nov., isolated from arctic soil.</title>
        <authorList>
            <person name="Chaudhary D.K."/>
        </authorList>
    </citation>
    <scope>NUCLEOTIDE SEQUENCE [LARGE SCALE GENOMIC DNA]</scope>
    <source>
        <strain evidence="4 5">AR-3-6</strain>
    </source>
</reference>
<accession>A0A4R5DZF6</accession>
<dbReference type="RefSeq" id="WP_131955652.1">
    <property type="nucleotide sequence ID" value="NZ_SMFL01000001.1"/>
</dbReference>
<feature type="domain" description="UmuC" evidence="3">
    <location>
        <begin position="19"/>
        <end position="151"/>
    </location>
</feature>
<dbReference type="Gene3D" id="3.30.70.270">
    <property type="match status" value="1"/>
</dbReference>
<dbReference type="CDD" id="cd03468">
    <property type="entry name" value="PolY_like"/>
    <property type="match status" value="1"/>
</dbReference>
<dbReference type="Pfam" id="PF00817">
    <property type="entry name" value="IMS"/>
    <property type="match status" value="1"/>
</dbReference>
<dbReference type="InterPro" id="IPR001126">
    <property type="entry name" value="UmuC"/>
</dbReference>
<dbReference type="GO" id="GO:0006281">
    <property type="term" value="P:DNA repair"/>
    <property type="evidence" value="ECO:0007669"/>
    <property type="project" value="InterPro"/>
</dbReference>